<feature type="compositionally biased region" description="Low complexity" evidence="1">
    <location>
        <begin position="24"/>
        <end position="39"/>
    </location>
</feature>
<evidence type="ECO:0000256" key="1">
    <source>
        <dbReference type="SAM" id="MobiDB-lite"/>
    </source>
</evidence>
<evidence type="ECO:0000313" key="3">
    <source>
        <dbReference type="Proteomes" id="UP001328107"/>
    </source>
</evidence>
<reference evidence="3" key="1">
    <citation type="submission" date="2022-10" db="EMBL/GenBank/DDBJ databases">
        <title>Genome assembly of Pristionchus species.</title>
        <authorList>
            <person name="Yoshida K."/>
            <person name="Sommer R.J."/>
        </authorList>
    </citation>
    <scope>NUCLEOTIDE SEQUENCE [LARGE SCALE GENOMIC DNA]</scope>
    <source>
        <strain evidence="3">RS5460</strain>
    </source>
</reference>
<keyword evidence="3" id="KW-1185">Reference proteome</keyword>
<feature type="non-terminal residue" evidence="2">
    <location>
        <position position="97"/>
    </location>
</feature>
<dbReference type="EMBL" id="BTRK01000001">
    <property type="protein sequence ID" value="GMR30120.1"/>
    <property type="molecule type" value="Genomic_DNA"/>
</dbReference>
<proteinExistence type="predicted"/>
<feature type="non-terminal residue" evidence="2">
    <location>
        <position position="1"/>
    </location>
</feature>
<accession>A0AAN4Z3Q6</accession>
<dbReference type="Proteomes" id="UP001328107">
    <property type="component" value="Unassembled WGS sequence"/>
</dbReference>
<protein>
    <submittedName>
        <fullName evidence="2">Uncharacterized protein</fullName>
    </submittedName>
</protein>
<feature type="region of interest" description="Disordered" evidence="1">
    <location>
        <begin position="1"/>
        <end position="97"/>
    </location>
</feature>
<comment type="caution">
    <text evidence="2">The sequence shown here is derived from an EMBL/GenBank/DDBJ whole genome shotgun (WGS) entry which is preliminary data.</text>
</comment>
<name>A0AAN4Z3Q6_9BILA</name>
<organism evidence="2 3">
    <name type="scientific">Pristionchus mayeri</name>
    <dbReference type="NCBI Taxonomy" id="1317129"/>
    <lineage>
        <taxon>Eukaryota</taxon>
        <taxon>Metazoa</taxon>
        <taxon>Ecdysozoa</taxon>
        <taxon>Nematoda</taxon>
        <taxon>Chromadorea</taxon>
        <taxon>Rhabditida</taxon>
        <taxon>Rhabditina</taxon>
        <taxon>Diplogasteromorpha</taxon>
        <taxon>Diplogasteroidea</taxon>
        <taxon>Neodiplogasteridae</taxon>
        <taxon>Pristionchus</taxon>
    </lineage>
</organism>
<gene>
    <name evidence="2" type="ORF">PMAYCL1PPCAC_00315</name>
</gene>
<sequence length="97" mass="10848">GDPRLHRPLGVQRTAWRDPGSWGTSVPRTTPLRTVTVERFTTIDGRLAAPRGMPSPREMHSLPPSPWSSSSSSQTTWRARRDDKPARAFGSHTWSSK</sequence>
<evidence type="ECO:0000313" key="2">
    <source>
        <dbReference type="EMBL" id="GMR30120.1"/>
    </source>
</evidence>
<dbReference type="AlphaFoldDB" id="A0AAN4Z3Q6"/>